<sequence length="596" mass="67719">LDLTKEDKKSLRVLFTSRPFVKAEAEKIIPTCENDEEVLDYLKELLKPVQQSSPSQDVDVFADSIINEQSISFELSPYSSYIVQQPSPQDATDSIINEQSISPSSSDNTQQPSHIAQQSSQDVNVAVDPVVNELSISSKKIQGDTHLPENASLFLRYYELWNKPYDDWPSLREFSEYLQGVKKDRVHNSFIMEIRALQKLFRSDHPAQLRLEHLEGQLKNCQKPRKSGEKKLTKAETKLKITEKKLKIAKNSVVTNGYYRINDHLNQYHEATSKLLKRDLSLDDERTDTKKHENAKLRQALEGHETRITKLEQGEKEKSISAKNVSHSPVNSNDTPEQIVSLSKDVSPSDNVSVKQSNSDVYIETKFSEDKERDDFLDRIEKEKKHRDQDLSLVNQDAPSVEPAMPISSNSSCDTKTVSSGNDQKKVLSKSSELIPIGPDDGYISDSSDHFGELDKNKVVEQGLIQELRRCGDSKVFADKKDVEINESCATQISKTQIPKFAPNLARFIDKEGESDAYWVLSSHCPLCRENHMRIPFDKVLEAYPENSKLTQELKAQSFTLPIPWNNALKFLNKSITLCSTEYRKSEIENITSVTH</sequence>
<feature type="region of interest" description="Disordered" evidence="2">
    <location>
        <begin position="302"/>
        <end position="337"/>
    </location>
</feature>
<dbReference type="EMBL" id="CAJVQB010044921">
    <property type="protein sequence ID" value="CAG8832206.1"/>
    <property type="molecule type" value="Genomic_DNA"/>
</dbReference>
<evidence type="ECO:0000313" key="3">
    <source>
        <dbReference type="EMBL" id="CAG8832206.1"/>
    </source>
</evidence>
<feature type="non-terminal residue" evidence="3">
    <location>
        <position position="596"/>
    </location>
</feature>
<name>A0ABN7WH27_GIGMA</name>
<keyword evidence="4" id="KW-1185">Reference proteome</keyword>
<dbReference type="Proteomes" id="UP000789901">
    <property type="component" value="Unassembled WGS sequence"/>
</dbReference>
<evidence type="ECO:0000256" key="1">
    <source>
        <dbReference type="SAM" id="Coils"/>
    </source>
</evidence>
<proteinExistence type="predicted"/>
<accession>A0ABN7WH27</accession>
<feature type="coiled-coil region" evidence="1">
    <location>
        <begin position="225"/>
        <end position="252"/>
    </location>
</feature>
<evidence type="ECO:0000256" key="2">
    <source>
        <dbReference type="SAM" id="MobiDB-lite"/>
    </source>
</evidence>
<feature type="non-terminal residue" evidence="3">
    <location>
        <position position="1"/>
    </location>
</feature>
<feature type="compositionally biased region" description="Polar residues" evidence="2">
    <location>
        <begin position="321"/>
        <end position="337"/>
    </location>
</feature>
<feature type="compositionally biased region" description="Polar residues" evidence="2">
    <location>
        <begin position="407"/>
        <end position="422"/>
    </location>
</feature>
<gene>
    <name evidence="3" type="ORF">GMARGA_LOCUS30953</name>
</gene>
<protein>
    <submittedName>
        <fullName evidence="3">13864_t:CDS:1</fullName>
    </submittedName>
</protein>
<keyword evidence="1" id="KW-0175">Coiled coil</keyword>
<feature type="region of interest" description="Disordered" evidence="2">
    <location>
        <begin position="99"/>
        <end position="122"/>
    </location>
</feature>
<feature type="region of interest" description="Disordered" evidence="2">
    <location>
        <begin position="400"/>
        <end position="425"/>
    </location>
</feature>
<evidence type="ECO:0000313" key="4">
    <source>
        <dbReference type="Proteomes" id="UP000789901"/>
    </source>
</evidence>
<feature type="compositionally biased region" description="Basic and acidic residues" evidence="2">
    <location>
        <begin position="302"/>
        <end position="320"/>
    </location>
</feature>
<organism evidence="3 4">
    <name type="scientific">Gigaspora margarita</name>
    <dbReference type="NCBI Taxonomy" id="4874"/>
    <lineage>
        <taxon>Eukaryota</taxon>
        <taxon>Fungi</taxon>
        <taxon>Fungi incertae sedis</taxon>
        <taxon>Mucoromycota</taxon>
        <taxon>Glomeromycotina</taxon>
        <taxon>Glomeromycetes</taxon>
        <taxon>Diversisporales</taxon>
        <taxon>Gigasporaceae</taxon>
        <taxon>Gigaspora</taxon>
    </lineage>
</organism>
<reference evidence="3 4" key="1">
    <citation type="submission" date="2021-06" db="EMBL/GenBank/DDBJ databases">
        <authorList>
            <person name="Kallberg Y."/>
            <person name="Tangrot J."/>
            <person name="Rosling A."/>
        </authorList>
    </citation>
    <scope>NUCLEOTIDE SEQUENCE [LARGE SCALE GENOMIC DNA]</scope>
    <source>
        <strain evidence="3 4">120-4 pot B 10/14</strain>
    </source>
</reference>
<comment type="caution">
    <text evidence="3">The sequence shown here is derived from an EMBL/GenBank/DDBJ whole genome shotgun (WGS) entry which is preliminary data.</text>
</comment>